<organism evidence="1 2">
    <name type="scientific">Pantoea eucrina</name>
    <dbReference type="NCBI Taxonomy" id="472693"/>
    <lineage>
        <taxon>Bacteria</taxon>
        <taxon>Pseudomonadati</taxon>
        <taxon>Pseudomonadota</taxon>
        <taxon>Gammaproteobacteria</taxon>
        <taxon>Enterobacterales</taxon>
        <taxon>Erwiniaceae</taxon>
        <taxon>Pantoea</taxon>
    </lineage>
</organism>
<sequence>MFSERQQALRCMLYKTHNHDSIPQVIPREKLKEAHRCLSENYESQLYHRFEKILDGEIEPTDEEVSSKLAVYEWYVSPWYSGRED</sequence>
<accession>A0ABU5LFW3</accession>
<protein>
    <submittedName>
        <fullName evidence="1">Uncharacterized protein</fullName>
    </submittedName>
</protein>
<dbReference type="Proteomes" id="UP001288620">
    <property type="component" value="Unassembled WGS sequence"/>
</dbReference>
<dbReference type="EMBL" id="JAOBTT010000001">
    <property type="protein sequence ID" value="MDZ7278807.1"/>
    <property type="molecule type" value="Genomic_DNA"/>
</dbReference>
<name>A0ABU5LFW3_9GAMM</name>
<gene>
    <name evidence="1" type="ORF">N4G40_11045</name>
</gene>
<keyword evidence="2" id="KW-1185">Reference proteome</keyword>
<comment type="caution">
    <text evidence="1">The sequence shown here is derived from an EMBL/GenBank/DDBJ whole genome shotgun (WGS) entry which is preliminary data.</text>
</comment>
<evidence type="ECO:0000313" key="2">
    <source>
        <dbReference type="Proteomes" id="UP001288620"/>
    </source>
</evidence>
<dbReference type="RefSeq" id="WP_322542738.1">
    <property type="nucleotide sequence ID" value="NZ_JAOBTT010000001.1"/>
</dbReference>
<evidence type="ECO:0000313" key="1">
    <source>
        <dbReference type="EMBL" id="MDZ7278807.1"/>
    </source>
</evidence>
<reference evidence="2" key="1">
    <citation type="submission" date="2023-07" db="EMBL/GenBank/DDBJ databases">
        <title>Structural and functional analysis of rice phyllospheric bacteria for their antimicrobial properties and defense elicitation against blast disease.</title>
        <authorList>
            <person name="Sahu K.P."/>
            <person name="Asharani P."/>
            <person name="Kumar M."/>
            <person name="Reddy B."/>
            <person name="Kumar A."/>
        </authorList>
    </citation>
    <scope>NUCLEOTIDE SEQUENCE [LARGE SCALE GENOMIC DNA]</scope>
    <source>
        <strain evidence="2">OsEp_Plm_30P10</strain>
    </source>
</reference>
<proteinExistence type="predicted"/>